<dbReference type="InterPro" id="IPR020823">
    <property type="entry name" value="Cell_div_FtsA"/>
</dbReference>
<dbReference type="InterPro" id="IPR003494">
    <property type="entry name" value="SHS2_FtsA"/>
</dbReference>
<protein>
    <recommendedName>
        <fullName evidence="5 6">Cell division protein FtsA</fullName>
    </recommendedName>
</protein>
<dbReference type="GO" id="GO:0043093">
    <property type="term" value="P:FtsZ-dependent cytokinesis"/>
    <property type="evidence" value="ECO:0007669"/>
    <property type="project" value="UniProtKB-UniRule"/>
</dbReference>
<proteinExistence type="inferred from homology"/>
<dbReference type="SMART" id="SM00842">
    <property type="entry name" value="FtsA"/>
    <property type="match status" value="1"/>
</dbReference>
<dbReference type="NCBIfam" id="TIGR01174">
    <property type="entry name" value="ftsA"/>
    <property type="match status" value="1"/>
</dbReference>
<dbReference type="PANTHER" id="PTHR32432:SF4">
    <property type="entry name" value="CELL DIVISION PROTEIN FTSA"/>
    <property type="match status" value="1"/>
</dbReference>
<dbReference type="GO" id="GO:0032153">
    <property type="term" value="C:cell division site"/>
    <property type="evidence" value="ECO:0007669"/>
    <property type="project" value="UniProtKB-UniRule"/>
</dbReference>
<dbReference type="InterPro" id="IPR043129">
    <property type="entry name" value="ATPase_NBD"/>
</dbReference>
<dbReference type="SUPFAM" id="SSF53067">
    <property type="entry name" value="Actin-like ATPase domain"/>
    <property type="match status" value="2"/>
</dbReference>
<keyword evidence="4 5" id="KW-0131">Cell cycle</keyword>
<dbReference type="EMBL" id="CZVW01000004">
    <property type="protein sequence ID" value="CUS98489.1"/>
    <property type="molecule type" value="Genomic_DNA"/>
</dbReference>
<dbReference type="HAMAP" id="MF_02033">
    <property type="entry name" value="FtsA"/>
    <property type="match status" value="1"/>
</dbReference>
<keyword evidence="1 5" id="KW-1003">Cell membrane</keyword>
<gene>
    <name evidence="5" type="primary">ftsA</name>
    <name evidence="8" type="ORF">JGI23_00492</name>
</gene>
<evidence type="ECO:0000256" key="3">
    <source>
        <dbReference type="ARBA" id="ARBA00023136"/>
    </source>
</evidence>
<dbReference type="GO" id="GO:0009898">
    <property type="term" value="C:cytoplasmic side of plasma membrane"/>
    <property type="evidence" value="ECO:0007669"/>
    <property type="project" value="UniProtKB-UniRule"/>
</dbReference>
<accession>A0A0P1MRD5</accession>
<evidence type="ECO:0000256" key="6">
    <source>
        <dbReference type="PIRNR" id="PIRNR003101"/>
    </source>
</evidence>
<keyword evidence="2 5" id="KW-0132">Cell division</keyword>
<reference evidence="9" key="1">
    <citation type="submission" date="2015-11" db="EMBL/GenBank/DDBJ databases">
        <authorList>
            <person name="Varghese N."/>
        </authorList>
    </citation>
    <scope>NUCLEOTIDE SEQUENCE [LARGE SCALE GENOMIC DNA]</scope>
    <source>
        <strain evidence="9">JGI-23</strain>
    </source>
</reference>
<feature type="domain" description="SHS2" evidence="7">
    <location>
        <begin position="5"/>
        <end position="196"/>
    </location>
</feature>
<keyword evidence="3 5" id="KW-0472">Membrane</keyword>
<sequence>MSEIIVGLDVGTSKICALVASLEDNGKANILGLAKVPSEGLLLEGNVVNIERTAESIRKVINMVENQSGEKVKSVVVGIASGDLRGMESVSVIATRPPKHIITQDDVVRLVNEARNIRHSSDTEIIHVLPQEFKVDGVKIEKSQDLIGMVGIKVEARVHIILAKLSAVENLRQAVMRAGYEVEDFVSEPLASSYAVLDPEEKEIGVVLIDIGAGTADISIFEDNVLKYTGSLPIAGNQITMDIRKAFTIPKELAEKLKITEGYAYLNEIMEDKIITVQGVGGRGPFEITRSMLCRVIQPRVEEIFELLYKEHLREYVRSQNLSAGIVLTGGTSLLKGIDKLVEDKFEMPVRVGIPSRSKFSGGLVNEIENPIYSTVVGLVLYKIDEIQKSRERSGRGLSDAVRKLMEFFKTIFH</sequence>
<comment type="subunit">
    <text evidence="5">Self-interacts. Interacts with FtsZ.</text>
</comment>
<evidence type="ECO:0000313" key="8">
    <source>
        <dbReference type="EMBL" id="CUS98489.1"/>
    </source>
</evidence>
<evidence type="ECO:0000313" key="9">
    <source>
        <dbReference type="Proteomes" id="UP000199197"/>
    </source>
</evidence>
<comment type="function">
    <text evidence="5 6">Cell division protein that is involved in the assembly of the Z ring. May serve as a membrane anchor for the Z ring.</text>
</comment>
<evidence type="ECO:0000256" key="5">
    <source>
        <dbReference type="HAMAP-Rule" id="MF_02033"/>
    </source>
</evidence>
<organism evidence="8 9">
    <name type="scientific">Candidatus Chryseopegocella kryptomonas</name>
    <dbReference type="NCBI Taxonomy" id="1633643"/>
    <lineage>
        <taxon>Bacteria</taxon>
        <taxon>Pseudomonadati</taxon>
        <taxon>Candidatus Kryptoniota</taxon>
        <taxon>Candidatus Chryseopegocella</taxon>
    </lineage>
</organism>
<name>A0A0P1MRD5_9BACT</name>
<evidence type="ECO:0000259" key="7">
    <source>
        <dbReference type="SMART" id="SM00842"/>
    </source>
</evidence>
<evidence type="ECO:0000256" key="4">
    <source>
        <dbReference type="ARBA" id="ARBA00023306"/>
    </source>
</evidence>
<comment type="similarity">
    <text evidence="5 6">Belongs to the FtsA/MreB family.</text>
</comment>
<dbReference type="PIRSF" id="PIRSF003101">
    <property type="entry name" value="FtsA"/>
    <property type="match status" value="1"/>
</dbReference>
<dbReference type="OrthoDB" id="9768127at2"/>
<evidence type="ECO:0000256" key="2">
    <source>
        <dbReference type="ARBA" id="ARBA00022618"/>
    </source>
</evidence>
<dbReference type="AlphaFoldDB" id="A0A0P1MRD5"/>
<dbReference type="PANTHER" id="PTHR32432">
    <property type="entry name" value="CELL DIVISION PROTEIN FTSA-RELATED"/>
    <property type="match status" value="1"/>
</dbReference>
<keyword evidence="9" id="KW-1185">Reference proteome</keyword>
<dbReference type="Pfam" id="PF14450">
    <property type="entry name" value="FtsA"/>
    <property type="match status" value="1"/>
</dbReference>
<comment type="subcellular location">
    <subcellularLocation>
        <location evidence="5">Cell membrane</location>
        <topology evidence="5">Peripheral membrane protein</topology>
        <orientation evidence="5">Cytoplasmic side</orientation>
    </subcellularLocation>
    <text evidence="5">Localizes to the Z ring in an FtsZ-dependent manner. Targeted to the membrane through a conserved C-terminal amphipathic helix.</text>
</comment>
<dbReference type="InterPro" id="IPR050696">
    <property type="entry name" value="FtsA/MreB"/>
</dbReference>
<dbReference type="RefSeq" id="WP_092347947.1">
    <property type="nucleotide sequence ID" value="NZ_CZVW01000004.1"/>
</dbReference>
<dbReference type="Gene3D" id="3.30.420.40">
    <property type="match status" value="2"/>
</dbReference>
<dbReference type="CDD" id="cd24048">
    <property type="entry name" value="ASKHA_NBD_FtsA"/>
    <property type="match status" value="1"/>
</dbReference>
<evidence type="ECO:0000256" key="1">
    <source>
        <dbReference type="ARBA" id="ARBA00022475"/>
    </source>
</evidence>
<dbReference type="Proteomes" id="UP000199197">
    <property type="component" value="Unassembled WGS sequence"/>
</dbReference>
<dbReference type="Pfam" id="PF02491">
    <property type="entry name" value="SHS2_FTSA"/>
    <property type="match status" value="1"/>
</dbReference>